<organism evidence="2 3">
    <name type="scientific">Mesorhizobium ventifaucium</name>
    <dbReference type="NCBI Taxonomy" id="666020"/>
    <lineage>
        <taxon>Bacteria</taxon>
        <taxon>Pseudomonadati</taxon>
        <taxon>Pseudomonadota</taxon>
        <taxon>Alphaproteobacteria</taxon>
        <taxon>Hyphomicrobiales</taxon>
        <taxon>Phyllobacteriaceae</taxon>
        <taxon>Mesorhizobium</taxon>
    </lineage>
</organism>
<dbReference type="EMBL" id="CAKXZS010000012">
    <property type="protein sequence ID" value="CAH2398470.1"/>
    <property type="molecule type" value="Genomic_DNA"/>
</dbReference>
<feature type="transmembrane region" description="Helical" evidence="1">
    <location>
        <begin position="6"/>
        <end position="23"/>
    </location>
</feature>
<keyword evidence="1" id="KW-1133">Transmembrane helix</keyword>
<accession>A0ABM9DPB4</accession>
<sequence length="157" mass="17753">MTAWSVLVESICIPLVLWLLVQLESPLLRTYRRTNFDILGMLSILVLPLFFFLFCRRSGFLPLSLCFVISTSLPDQRQFRTRNQGYWIAVSATLLRQRAIPDENYVALVIVSVVITVGHEGSSLRSGQVWYPVAVLGCRFCDGLVIVAEAFAVWRLG</sequence>
<keyword evidence="1" id="KW-0812">Transmembrane</keyword>
<evidence type="ECO:0000313" key="3">
    <source>
        <dbReference type="Proteomes" id="UP001152604"/>
    </source>
</evidence>
<proteinExistence type="predicted"/>
<evidence type="ECO:0000256" key="1">
    <source>
        <dbReference type="SAM" id="Phobius"/>
    </source>
</evidence>
<comment type="caution">
    <text evidence="2">The sequence shown here is derived from an EMBL/GenBank/DDBJ whole genome shotgun (WGS) entry which is preliminary data.</text>
</comment>
<gene>
    <name evidence="2" type="ORF">MES4922_20121</name>
</gene>
<name>A0ABM9DPB4_9HYPH</name>
<keyword evidence="3" id="KW-1185">Reference proteome</keyword>
<reference evidence="2" key="1">
    <citation type="submission" date="2022-03" db="EMBL/GenBank/DDBJ databases">
        <authorList>
            <person name="Brunel B."/>
        </authorList>
    </citation>
    <scope>NUCLEOTIDE SEQUENCE</scope>
    <source>
        <strain evidence="2">STM4922sample</strain>
    </source>
</reference>
<protein>
    <submittedName>
        <fullName evidence="2">Uncharacterized protein</fullName>
    </submittedName>
</protein>
<feature type="transmembrane region" description="Helical" evidence="1">
    <location>
        <begin position="35"/>
        <end position="54"/>
    </location>
</feature>
<evidence type="ECO:0000313" key="2">
    <source>
        <dbReference type="EMBL" id="CAH2398470.1"/>
    </source>
</evidence>
<keyword evidence="1" id="KW-0472">Membrane</keyword>
<dbReference type="Proteomes" id="UP001152604">
    <property type="component" value="Unassembled WGS sequence"/>
</dbReference>